<gene>
    <name evidence="8" type="primary">hslV</name>
    <name evidence="8" type="ORF">BVI061214_02036</name>
</gene>
<evidence type="ECO:0000256" key="1">
    <source>
        <dbReference type="ARBA" id="ARBA00004496"/>
    </source>
</evidence>
<evidence type="ECO:0000256" key="3">
    <source>
        <dbReference type="ARBA" id="ARBA00022490"/>
    </source>
</evidence>
<comment type="subcellular location">
    <subcellularLocation>
        <location evidence="1">Cytoplasm</location>
    </subcellularLocation>
</comment>
<organism evidence="8 9">
    <name type="scientific">Thermus aquaticus</name>
    <dbReference type="NCBI Taxonomy" id="271"/>
    <lineage>
        <taxon>Bacteria</taxon>
        <taxon>Thermotogati</taxon>
        <taxon>Deinococcota</taxon>
        <taxon>Deinococci</taxon>
        <taxon>Thermales</taxon>
        <taxon>Thermaceae</taxon>
        <taxon>Thermus</taxon>
    </lineage>
</organism>
<dbReference type="InterPro" id="IPR029055">
    <property type="entry name" value="Ntn_hydrolases_N"/>
</dbReference>
<dbReference type="EC" id="3.4.25.2" evidence="8"/>
<accession>A0A0M9AG98</accession>
<dbReference type="GO" id="GO:0009376">
    <property type="term" value="C:HslUV protease complex"/>
    <property type="evidence" value="ECO:0007669"/>
    <property type="project" value="InterPro"/>
</dbReference>
<keyword evidence="3" id="KW-0963">Cytoplasm</keyword>
<dbReference type="RefSeq" id="WP_248841759.1">
    <property type="nucleotide sequence ID" value="NZ_LHCI01000106.1"/>
</dbReference>
<dbReference type="SUPFAM" id="SSF56235">
    <property type="entry name" value="N-terminal nucleophile aminohydrolases (Ntn hydrolases)"/>
    <property type="match status" value="1"/>
</dbReference>
<evidence type="ECO:0000256" key="6">
    <source>
        <dbReference type="ARBA" id="ARBA00022801"/>
    </source>
</evidence>
<dbReference type="GO" id="GO:0004298">
    <property type="term" value="F:threonine-type endopeptidase activity"/>
    <property type="evidence" value="ECO:0007669"/>
    <property type="project" value="InterPro"/>
</dbReference>
<sequence>MANVFLMALRYGALVEIHGTTILAVRKGGVTALAGDGQVTLGQTVLKRGAVKVRRLEVGEGVLVGFAGGVADALALLERFEEKLKEAKGHLLKGAVETAKLWRTDRVLRHLEAMIVAADRENMVLLSGSGEVIAPEEPLLAVGSGGPYALAAAKALFRHSALSAKEIAEEALKIAAEVDLYTSGQVTVLTLGEA</sequence>
<keyword evidence="4 8" id="KW-0645">Protease</keyword>
<dbReference type="NCBIfam" id="NF003964">
    <property type="entry name" value="PRK05456.1"/>
    <property type="match status" value="1"/>
</dbReference>
<dbReference type="Proteomes" id="UP000037685">
    <property type="component" value="Unassembled WGS sequence"/>
</dbReference>
<keyword evidence="5" id="KW-0479">Metal-binding</keyword>
<protein>
    <submittedName>
        <fullName evidence="8">ATP-dependent protease subunit HslV</fullName>
        <ecNumber evidence="8">3.4.25.2</ecNumber>
    </submittedName>
</protein>
<dbReference type="Gene3D" id="3.60.20.10">
    <property type="entry name" value="Glutamine Phosphoribosylpyrophosphate, subunit 1, domain 1"/>
    <property type="match status" value="1"/>
</dbReference>
<evidence type="ECO:0000256" key="2">
    <source>
        <dbReference type="ARBA" id="ARBA00006053"/>
    </source>
</evidence>
<evidence type="ECO:0000313" key="9">
    <source>
        <dbReference type="Proteomes" id="UP000037685"/>
    </source>
</evidence>
<dbReference type="PATRIC" id="fig|271.14.peg.2114"/>
<keyword evidence="6 8" id="KW-0378">Hydrolase</keyword>
<reference evidence="8 9" key="1">
    <citation type="submission" date="2015-07" db="EMBL/GenBank/DDBJ databases">
        <authorList>
            <person name="Noorani M."/>
        </authorList>
    </citation>
    <scope>NUCLEOTIDE SEQUENCE [LARGE SCALE GENOMIC DNA]</scope>
    <source>
        <strain evidence="9">ATCC 25104 / DSM 625 / JCM 10724 / NBRC 103206 / NCIMB 11243 / YT-1</strain>
    </source>
</reference>
<comment type="similarity">
    <text evidence="2">Belongs to the peptidase T1B family. HslV subfamily.</text>
</comment>
<dbReference type="PANTHER" id="PTHR32194:SF0">
    <property type="entry name" value="ATP-DEPENDENT PROTEASE SUBUNIT HSLV"/>
    <property type="match status" value="1"/>
</dbReference>
<dbReference type="GO" id="GO:0051603">
    <property type="term" value="P:proteolysis involved in protein catabolic process"/>
    <property type="evidence" value="ECO:0007669"/>
    <property type="project" value="InterPro"/>
</dbReference>
<dbReference type="PANTHER" id="PTHR32194">
    <property type="entry name" value="METALLOPROTEASE TLDD"/>
    <property type="match status" value="1"/>
</dbReference>
<dbReference type="EMBL" id="LHCI01000106">
    <property type="protein sequence ID" value="KOX90838.1"/>
    <property type="molecule type" value="Genomic_DNA"/>
</dbReference>
<dbReference type="PROSITE" id="PS51476">
    <property type="entry name" value="PROTEASOME_BETA_2"/>
    <property type="match status" value="1"/>
</dbReference>
<evidence type="ECO:0000256" key="4">
    <source>
        <dbReference type="ARBA" id="ARBA00022670"/>
    </source>
</evidence>
<dbReference type="InterPro" id="IPR022281">
    <property type="entry name" value="ATP-dep_Prtase_HsIV_su"/>
</dbReference>
<dbReference type="GO" id="GO:0005839">
    <property type="term" value="C:proteasome core complex"/>
    <property type="evidence" value="ECO:0007669"/>
    <property type="project" value="InterPro"/>
</dbReference>
<dbReference type="InterPro" id="IPR023333">
    <property type="entry name" value="Proteasome_suB-type"/>
</dbReference>
<dbReference type="Pfam" id="PF00227">
    <property type="entry name" value="Proteasome"/>
    <property type="match status" value="1"/>
</dbReference>
<comment type="caution">
    <text evidence="8">The sequence shown here is derived from an EMBL/GenBank/DDBJ whole genome shotgun (WGS) entry which is preliminary data.</text>
</comment>
<keyword evidence="7" id="KW-0915">Sodium</keyword>
<name>A0A0M9AG98_THEAQ</name>
<evidence type="ECO:0000256" key="5">
    <source>
        <dbReference type="ARBA" id="ARBA00022723"/>
    </source>
</evidence>
<evidence type="ECO:0000256" key="7">
    <source>
        <dbReference type="ARBA" id="ARBA00023053"/>
    </source>
</evidence>
<dbReference type="NCBIfam" id="TIGR03692">
    <property type="entry name" value="ATP_dep_HslV"/>
    <property type="match status" value="1"/>
</dbReference>
<dbReference type="InterPro" id="IPR001353">
    <property type="entry name" value="Proteasome_sua/b"/>
</dbReference>
<proteinExistence type="inferred from homology"/>
<evidence type="ECO:0000313" key="8">
    <source>
        <dbReference type="EMBL" id="KOX90838.1"/>
    </source>
</evidence>
<dbReference type="AlphaFoldDB" id="A0A0M9AG98"/>
<dbReference type="GO" id="GO:0046872">
    <property type="term" value="F:metal ion binding"/>
    <property type="evidence" value="ECO:0007669"/>
    <property type="project" value="UniProtKB-KW"/>
</dbReference>